<dbReference type="InterPro" id="IPR035906">
    <property type="entry name" value="MetI-like_sf"/>
</dbReference>
<dbReference type="InterPro" id="IPR000515">
    <property type="entry name" value="MetI-like"/>
</dbReference>
<dbReference type="Pfam" id="PF00528">
    <property type="entry name" value="BPD_transp_1"/>
    <property type="match status" value="1"/>
</dbReference>
<keyword evidence="6 7" id="KW-0472">Membrane</keyword>
<evidence type="ECO:0000256" key="1">
    <source>
        <dbReference type="ARBA" id="ARBA00004651"/>
    </source>
</evidence>
<dbReference type="Gene3D" id="1.10.3720.10">
    <property type="entry name" value="MetI-like"/>
    <property type="match status" value="1"/>
</dbReference>
<dbReference type="RefSeq" id="WP_121587468.1">
    <property type="nucleotide sequence ID" value="NZ_RCHT01000033.1"/>
</dbReference>
<evidence type="ECO:0000313" key="10">
    <source>
        <dbReference type="Proteomes" id="UP000276301"/>
    </source>
</evidence>
<organism evidence="9 10">
    <name type="scientific">Anaerotruncus massiliensis</name>
    <name type="common">ex Liu et al. 2021</name>
    <dbReference type="NCBI Taxonomy" id="2321404"/>
    <lineage>
        <taxon>Bacteria</taxon>
        <taxon>Bacillati</taxon>
        <taxon>Bacillota</taxon>
        <taxon>Clostridia</taxon>
        <taxon>Eubacteriales</taxon>
        <taxon>Oscillospiraceae</taxon>
        <taxon>Anaerotruncus</taxon>
    </lineage>
</organism>
<evidence type="ECO:0000256" key="7">
    <source>
        <dbReference type="RuleBase" id="RU363032"/>
    </source>
</evidence>
<keyword evidence="4 7" id="KW-0812">Transmembrane</keyword>
<evidence type="ECO:0000256" key="4">
    <source>
        <dbReference type="ARBA" id="ARBA00022692"/>
    </source>
</evidence>
<feature type="transmembrane region" description="Helical" evidence="7">
    <location>
        <begin position="182"/>
        <end position="203"/>
    </location>
</feature>
<dbReference type="PANTHER" id="PTHR30151:SF0">
    <property type="entry name" value="ABC TRANSPORTER PERMEASE PROTEIN MJ0413-RELATED"/>
    <property type="match status" value="1"/>
</dbReference>
<feature type="transmembrane region" description="Helical" evidence="7">
    <location>
        <begin position="215"/>
        <end position="236"/>
    </location>
</feature>
<feature type="domain" description="ABC transmembrane type-1" evidence="8">
    <location>
        <begin position="52"/>
        <end position="236"/>
    </location>
</feature>
<evidence type="ECO:0000256" key="6">
    <source>
        <dbReference type="ARBA" id="ARBA00023136"/>
    </source>
</evidence>
<feature type="transmembrane region" description="Helical" evidence="7">
    <location>
        <begin position="55"/>
        <end position="78"/>
    </location>
</feature>
<feature type="transmembrane region" description="Helical" evidence="7">
    <location>
        <begin position="118"/>
        <end position="137"/>
    </location>
</feature>
<dbReference type="EMBL" id="RCHT01000033">
    <property type="protein sequence ID" value="RLL08389.1"/>
    <property type="molecule type" value="Genomic_DNA"/>
</dbReference>
<dbReference type="GO" id="GO:0055085">
    <property type="term" value="P:transmembrane transport"/>
    <property type="evidence" value="ECO:0007669"/>
    <property type="project" value="InterPro"/>
</dbReference>
<keyword evidence="10" id="KW-1185">Reference proteome</keyword>
<dbReference type="CDD" id="cd06261">
    <property type="entry name" value="TM_PBP2"/>
    <property type="match status" value="1"/>
</dbReference>
<accession>A0A498CWB3</accession>
<comment type="similarity">
    <text evidence="7">Belongs to the binding-protein-dependent transport system permease family.</text>
</comment>
<name>A0A498CWB3_9FIRM</name>
<evidence type="ECO:0000256" key="2">
    <source>
        <dbReference type="ARBA" id="ARBA00022448"/>
    </source>
</evidence>
<keyword evidence="3" id="KW-1003">Cell membrane</keyword>
<dbReference type="Proteomes" id="UP000276301">
    <property type="component" value="Unassembled WGS sequence"/>
</dbReference>
<proteinExistence type="inferred from homology"/>
<evidence type="ECO:0000256" key="5">
    <source>
        <dbReference type="ARBA" id="ARBA00022989"/>
    </source>
</evidence>
<evidence type="ECO:0000259" key="8">
    <source>
        <dbReference type="PROSITE" id="PS50928"/>
    </source>
</evidence>
<sequence length="246" mass="26254">MKKTGAFLLGFAAVNLLWLAAAVLLDTRALPGPAEVYAHFGDVLAAGVFRHIGASLWRVFAGLFLALAVGVPVGLLMAASPRWNALLHPVVYFSYPVPKTALLPVAMLLFGLRDGSKILIILLTVLFQVIVATRDAARAVDPGLYQVAVSAGASHGRLLGQITLPAVLPELFTSLRIGVGTALAVLFIVEAYGTRAGIGYYILDAWSRIDYLEMYGGIVVISVVGAALFLAVDLLARRLCRWKEPS</sequence>
<dbReference type="PROSITE" id="PS50928">
    <property type="entry name" value="ABC_TM1"/>
    <property type="match status" value="1"/>
</dbReference>
<reference evidence="9 10" key="1">
    <citation type="submission" date="2018-10" db="EMBL/GenBank/DDBJ databases">
        <title>Anaerotruncus faecis sp. nov., isolated from human feces.</title>
        <authorList>
            <person name="Wang Y.-J."/>
        </authorList>
    </citation>
    <scope>NUCLEOTIDE SEQUENCE [LARGE SCALE GENOMIC DNA]</scope>
    <source>
        <strain evidence="9 10">22A2-44</strain>
    </source>
</reference>
<protein>
    <submittedName>
        <fullName evidence="9">ABC transporter permease</fullName>
    </submittedName>
</protein>
<comment type="subcellular location">
    <subcellularLocation>
        <location evidence="1 7">Cell membrane</location>
        <topology evidence="1 7">Multi-pass membrane protein</topology>
    </subcellularLocation>
</comment>
<dbReference type="GO" id="GO:0005886">
    <property type="term" value="C:plasma membrane"/>
    <property type="evidence" value="ECO:0007669"/>
    <property type="project" value="UniProtKB-SubCell"/>
</dbReference>
<feature type="transmembrane region" description="Helical" evidence="7">
    <location>
        <begin position="90"/>
        <end position="112"/>
    </location>
</feature>
<evidence type="ECO:0000256" key="3">
    <source>
        <dbReference type="ARBA" id="ARBA00022475"/>
    </source>
</evidence>
<gene>
    <name evidence="9" type="ORF">D4A47_12160</name>
</gene>
<dbReference type="PANTHER" id="PTHR30151">
    <property type="entry name" value="ALKANE SULFONATE ABC TRANSPORTER-RELATED, MEMBRANE SUBUNIT"/>
    <property type="match status" value="1"/>
</dbReference>
<comment type="caution">
    <text evidence="9">The sequence shown here is derived from an EMBL/GenBank/DDBJ whole genome shotgun (WGS) entry which is preliminary data.</text>
</comment>
<dbReference type="SUPFAM" id="SSF161098">
    <property type="entry name" value="MetI-like"/>
    <property type="match status" value="1"/>
</dbReference>
<dbReference type="AlphaFoldDB" id="A0A498CWB3"/>
<keyword evidence="5 7" id="KW-1133">Transmembrane helix</keyword>
<evidence type="ECO:0000313" key="9">
    <source>
        <dbReference type="EMBL" id="RLL08389.1"/>
    </source>
</evidence>
<keyword evidence="2 7" id="KW-0813">Transport</keyword>